<reference evidence="1" key="1">
    <citation type="submission" date="2023-06" db="EMBL/GenBank/DDBJ databases">
        <authorList>
            <consortium name="Lawrence Berkeley National Laboratory"/>
            <person name="Ahrendt S."/>
            <person name="Sahu N."/>
            <person name="Indic B."/>
            <person name="Wong-Bajracharya J."/>
            <person name="Merenyi Z."/>
            <person name="Ke H.-M."/>
            <person name="Monk M."/>
            <person name="Kocsube S."/>
            <person name="Drula E."/>
            <person name="Lipzen A."/>
            <person name="Balint B."/>
            <person name="Henrissat B."/>
            <person name="Andreopoulos B."/>
            <person name="Martin F.M."/>
            <person name="Harder C.B."/>
            <person name="Rigling D."/>
            <person name="Ford K.L."/>
            <person name="Foster G.D."/>
            <person name="Pangilinan J."/>
            <person name="Papanicolaou A."/>
            <person name="Barry K."/>
            <person name="LaButti K."/>
            <person name="Viragh M."/>
            <person name="Koriabine M."/>
            <person name="Yan M."/>
            <person name="Riley R."/>
            <person name="Champramary S."/>
            <person name="Plett K.L."/>
            <person name="Tsai I.J."/>
            <person name="Slot J."/>
            <person name="Sipos G."/>
            <person name="Plett J."/>
            <person name="Nagy L.G."/>
            <person name="Grigoriev I.V."/>
        </authorList>
    </citation>
    <scope>NUCLEOTIDE SEQUENCE</scope>
    <source>
        <strain evidence="1">HWK02</strain>
    </source>
</reference>
<evidence type="ECO:0000313" key="1">
    <source>
        <dbReference type="EMBL" id="KAK0493315.1"/>
    </source>
</evidence>
<name>A0AA39PZC1_9AGAR</name>
<gene>
    <name evidence="1" type="ORF">EDD18DRAFT_1464838</name>
</gene>
<accession>A0AA39PZC1</accession>
<keyword evidence="2" id="KW-1185">Reference proteome</keyword>
<dbReference type="EMBL" id="JAUEPU010000025">
    <property type="protein sequence ID" value="KAK0493315.1"/>
    <property type="molecule type" value="Genomic_DNA"/>
</dbReference>
<comment type="caution">
    <text evidence="1">The sequence shown here is derived from an EMBL/GenBank/DDBJ whole genome shotgun (WGS) entry which is preliminary data.</text>
</comment>
<dbReference type="Proteomes" id="UP001175228">
    <property type="component" value="Unassembled WGS sequence"/>
</dbReference>
<protein>
    <submittedName>
        <fullName evidence="1">Uncharacterized protein</fullName>
    </submittedName>
</protein>
<proteinExistence type="predicted"/>
<organism evidence="1 2">
    <name type="scientific">Armillaria luteobubalina</name>
    <dbReference type="NCBI Taxonomy" id="153913"/>
    <lineage>
        <taxon>Eukaryota</taxon>
        <taxon>Fungi</taxon>
        <taxon>Dikarya</taxon>
        <taxon>Basidiomycota</taxon>
        <taxon>Agaricomycotina</taxon>
        <taxon>Agaricomycetes</taxon>
        <taxon>Agaricomycetidae</taxon>
        <taxon>Agaricales</taxon>
        <taxon>Marasmiineae</taxon>
        <taxon>Physalacriaceae</taxon>
        <taxon>Armillaria</taxon>
    </lineage>
</organism>
<sequence length="445" mass="48722">MPEQQAHALYTKLLLSRGHGYPLWIPEPDYSLSSAYVERGICVGDVGIIRSDGGFDFIFNAFLEADNPVNACQVPPNFSPLRTESDSNDNPIHIMRLQHPKNSFVTSPHVSVTSMTLEAPTELPPVAGGGAEFEFSTSKDQAAFLMLPQGATRFDIKNLLSMRNYALEHAREWYEYINGPNLGREVPNGTLYFVTGCDKTTAWESAAISKPSDLSKFSTEFLVGGLTEGRMASSSSWSTNGWTNSTDAPQPENQAVFIRGFTISVREKSRIKRMLPGWLRRRVSQLSRVSGNPPVIGFKVSDQRGGSPLGSAPAWANNGDTIYGPIAANELTQSQISSINAHMQGSNELHQPVYVSGNSSMSSISHGEMDIPGRGQLSSNEHGDVVLQDLPGRSAELLNPSVKFNEYILSTVPESDVVVTHDNVWMSSMLEESLSDSSHQENIRL</sequence>
<evidence type="ECO:0000313" key="2">
    <source>
        <dbReference type="Proteomes" id="UP001175228"/>
    </source>
</evidence>
<dbReference type="AlphaFoldDB" id="A0AA39PZC1"/>